<protein>
    <recommendedName>
        <fullName evidence="2">DUF7135 domain-containing protein</fullName>
    </recommendedName>
</protein>
<evidence type="ECO:0000313" key="4">
    <source>
        <dbReference type="Proteomes" id="UP001497516"/>
    </source>
</evidence>
<feature type="compositionally biased region" description="Acidic residues" evidence="1">
    <location>
        <begin position="26"/>
        <end position="36"/>
    </location>
</feature>
<dbReference type="InterPro" id="IPR055559">
    <property type="entry name" value="CYPRO4_DUF7135"/>
</dbReference>
<evidence type="ECO:0000256" key="1">
    <source>
        <dbReference type="SAM" id="MobiDB-lite"/>
    </source>
</evidence>
<feature type="domain" description="DUF7135" evidence="2">
    <location>
        <begin position="49"/>
        <end position="211"/>
    </location>
</feature>
<evidence type="ECO:0000259" key="2">
    <source>
        <dbReference type="Pfam" id="PF23581"/>
    </source>
</evidence>
<dbReference type="GO" id="GO:0005634">
    <property type="term" value="C:nucleus"/>
    <property type="evidence" value="ECO:0007669"/>
    <property type="project" value="TreeGrafter"/>
</dbReference>
<dbReference type="EMBL" id="OZ034820">
    <property type="protein sequence ID" value="CAL1399309.1"/>
    <property type="molecule type" value="Genomic_DNA"/>
</dbReference>
<feature type="region of interest" description="Disordered" evidence="1">
    <location>
        <begin position="1"/>
        <end position="58"/>
    </location>
</feature>
<keyword evidence="4" id="KW-1185">Reference proteome</keyword>
<name>A0AAV2FMY1_9ROSI</name>
<dbReference type="PANTHER" id="PTHR31913">
    <property type="entry name" value="VACUOLAR IMPORT AND DEGRADATION PROTEIN 27"/>
    <property type="match status" value="1"/>
</dbReference>
<proteinExistence type="predicted"/>
<accession>A0AAV2FMY1</accession>
<gene>
    <name evidence="3" type="ORF">LTRI10_LOCUS39500</name>
</gene>
<dbReference type="PANTHER" id="PTHR31913:SF7">
    <property type="entry name" value="DEM PROTEIN"/>
    <property type="match status" value="1"/>
</dbReference>
<feature type="compositionally biased region" description="Polar residues" evidence="1">
    <location>
        <begin position="47"/>
        <end position="56"/>
    </location>
</feature>
<sequence length="304" mass="34331">MKIEGTSHSREDADLSDSDDYHSETEDRDEEEEEYEDVHYDAVELQETPQTTSSNRTIDEIDTKLKSLKLKYGDVSQGSGERCVKLYLHLGGNSPKAKWIVSEKSAPYAFVKSGGGGEDDEDEGGSSSGGGKNNSFWILRVGAKVRARVSTEMQLKMFVDQRRVDFVDSGVWALRFSADEEFRRFVNEYHDCLFENVYGLKATEENKVKVYVKEFIRWAKPETADNSMWEDAEAGEEKFTPLRANQDLMEEFEEAANGGVHSLTLGALDNSFLVNDLGVQVYRNNQKGIHGKGICVIISFFHFL</sequence>
<reference evidence="3 4" key="1">
    <citation type="submission" date="2024-04" db="EMBL/GenBank/DDBJ databases">
        <authorList>
            <person name="Fracassetti M."/>
        </authorList>
    </citation>
    <scope>NUCLEOTIDE SEQUENCE [LARGE SCALE GENOMIC DNA]</scope>
</reference>
<dbReference type="AlphaFoldDB" id="A0AAV2FMY1"/>
<organism evidence="3 4">
    <name type="scientific">Linum trigynum</name>
    <dbReference type="NCBI Taxonomy" id="586398"/>
    <lineage>
        <taxon>Eukaryota</taxon>
        <taxon>Viridiplantae</taxon>
        <taxon>Streptophyta</taxon>
        <taxon>Embryophyta</taxon>
        <taxon>Tracheophyta</taxon>
        <taxon>Spermatophyta</taxon>
        <taxon>Magnoliopsida</taxon>
        <taxon>eudicotyledons</taxon>
        <taxon>Gunneridae</taxon>
        <taxon>Pentapetalae</taxon>
        <taxon>rosids</taxon>
        <taxon>fabids</taxon>
        <taxon>Malpighiales</taxon>
        <taxon>Linaceae</taxon>
        <taxon>Linum</taxon>
    </lineage>
</organism>
<feature type="compositionally biased region" description="Basic and acidic residues" evidence="1">
    <location>
        <begin position="1"/>
        <end position="25"/>
    </location>
</feature>
<dbReference type="Proteomes" id="UP001497516">
    <property type="component" value="Chromosome 7"/>
</dbReference>
<evidence type="ECO:0000313" key="3">
    <source>
        <dbReference type="EMBL" id="CAL1399309.1"/>
    </source>
</evidence>
<dbReference type="Pfam" id="PF23581">
    <property type="entry name" value="DUF7135"/>
    <property type="match status" value="1"/>
</dbReference>
<dbReference type="InterPro" id="IPR040458">
    <property type="entry name" value="Vid27"/>
</dbReference>
<dbReference type="GO" id="GO:0005737">
    <property type="term" value="C:cytoplasm"/>
    <property type="evidence" value="ECO:0007669"/>
    <property type="project" value="TreeGrafter"/>
</dbReference>